<proteinExistence type="predicted"/>
<reference evidence="1" key="2">
    <citation type="submission" date="2021-08" db="EMBL/GenBank/DDBJ databases">
        <authorList>
            <person name="Gostincar C."/>
            <person name="Sun X."/>
            <person name="Song Z."/>
            <person name="Gunde-Cimerman N."/>
        </authorList>
    </citation>
    <scope>NUCLEOTIDE SEQUENCE</scope>
    <source>
        <strain evidence="1">EXF-8016</strain>
    </source>
</reference>
<keyword evidence="1" id="KW-0378">Hydrolase</keyword>
<comment type="caution">
    <text evidence="1">The sequence shown here is derived from an EMBL/GenBank/DDBJ whole genome shotgun (WGS) entry which is preliminary data.</text>
</comment>
<dbReference type="EMBL" id="JAHFYH010000001">
    <property type="protein sequence ID" value="KAH0238007.1"/>
    <property type="molecule type" value="Genomic_DNA"/>
</dbReference>
<dbReference type="AlphaFoldDB" id="A0A9P8GQ37"/>
<sequence>MEQPHMLKKTLAVSGAVEVGFGEDDTLVDKVNVRPVISLGALAINGCGGVRDSSPEAATADVLAPGCVFADEVGELGGLGDEGGLPADRGSDVLGVGTSSSEVVDVRVDDEVGRGVEVRLPESSALEAVLEHDGDAAIDLCNTSKNLGGVVGNPLSTLGGETGRSSEAGEVVRGLVDWCHGPGSQVAAGLDEVKDGIDGVVGVVEVGGVVEEVIVHQSLTDIEVVDTTRERVETDNDVHAVSVDGVVGDSLEVLLLVTVVESRSGNLNPRLISSWDSEGVHSNRGKLINSRGVEEGGIAGFQGVVESQPPRLAPLALKVLQLMKPPAVKWWPSCTYQHRQSWRNHPL</sequence>
<gene>
    <name evidence="1" type="ORF">KCV03_g229</name>
</gene>
<feature type="non-terminal residue" evidence="1">
    <location>
        <position position="347"/>
    </location>
</feature>
<reference evidence="1" key="1">
    <citation type="journal article" date="2021" name="J Fungi (Basel)">
        <title>Virulence traits and population genomics of the black yeast Aureobasidium melanogenum.</title>
        <authorList>
            <person name="Cernosa A."/>
            <person name="Sun X."/>
            <person name="Gostincar C."/>
            <person name="Fang C."/>
            <person name="Gunde-Cimerman N."/>
            <person name="Song Z."/>
        </authorList>
    </citation>
    <scope>NUCLEOTIDE SEQUENCE</scope>
    <source>
        <strain evidence="1">EXF-8016</strain>
    </source>
</reference>
<name>A0A9P8GQ37_AURME</name>
<dbReference type="Proteomes" id="UP000767238">
    <property type="component" value="Unassembled WGS sequence"/>
</dbReference>
<protein>
    <submittedName>
        <fullName evidence="1">Glycoside hydrolase</fullName>
    </submittedName>
</protein>
<organism evidence="1 2">
    <name type="scientific">Aureobasidium melanogenum</name>
    <name type="common">Aureobasidium pullulans var. melanogenum</name>
    <dbReference type="NCBI Taxonomy" id="46634"/>
    <lineage>
        <taxon>Eukaryota</taxon>
        <taxon>Fungi</taxon>
        <taxon>Dikarya</taxon>
        <taxon>Ascomycota</taxon>
        <taxon>Pezizomycotina</taxon>
        <taxon>Dothideomycetes</taxon>
        <taxon>Dothideomycetidae</taxon>
        <taxon>Dothideales</taxon>
        <taxon>Saccotheciaceae</taxon>
        <taxon>Aureobasidium</taxon>
    </lineage>
</organism>
<accession>A0A9P8GQ37</accession>
<dbReference type="GO" id="GO:0016787">
    <property type="term" value="F:hydrolase activity"/>
    <property type="evidence" value="ECO:0007669"/>
    <property type="project" value="UniProtKB-KW"/>
</dbReference>
<evidence type="ECO:0000313" key="2">
    <source>
        <dbReference type="Proteomes" id="UP000767238"/>
    </source>
</evidence>
<evidence type="ECO:0000313" key="1">
    <source>
        <dbReference type="EMBL" id="KAH0238007.1"/>
    </source>
</evidence>